<accession>A0AAF0F397</accession>
<dbReference type="PANTHER" id="PTHR13593:SF140">
    <property type="entry name" value="PLC-LIKE PHOSPHODIESTERASE"/>
    <property type="match status" value="1"/>
</dbReference>
<protein>
    <recommendedName>
        <fullName evidence="4">PLC-like phosphodiesterase</fullName>
    </recommendedName>
</protein>
<dbReference type="Pfam" id="PF26146">
    <property type="entry name" value="PI-PLC_X"/>
    <property type="match status" value="1"/>
</dbReference>
<dbReference type="AlphaFoldDB" id="A0AAF0F397"/>
<evidence type="ECO:0000256" key="1">
    <source>
        <dbReference type="SAM" id="SignalP"/>
    </source>
</evidence>
<proteinExistence type="predicted"/>
<dbReference type="GO" id="GO:0006629">
    <property type="term" value="P:lipid metabolic process"/>
    <property type="evidence" value="ECO:0007669"/>
    <property type="project" value="InterPro"/>
</dbReference>
<dbReference type="InterPro" id="IPR017946">
    <property type="entry name" value="PLC-like_Pdiesterase_TIM-brl"/>
</dbReference>
<dbReference type="PANTHER" id="PTHR13593">
    <property type="match status" value="1"/>
</dbReference>
<evidence type="ECO:0000313" key="2">
    <source>
        <dbReference type="EMBL" id="WFD41823.1"/>
    </source>
</evidence>
<keyword evidence="1" id="KW-0732">Signal</keyword>
<feature type="chain" id="PRO_5042215729" description="PLC-like phosphodiesterase" evidence="1">
    <location>
        <begin position="24"/>
        <end position="325"/>
    </location>
</feature>
<evidence type="ECO:0008006" key="4">
    <source>
        <dbReference type="Google" id="ProtNLM"/>
    </source>
</evidence>
<gene>
    <name evidence="2" type="ORF">MPSI1_000459</name>
</gene>
<dbReference type="InterPro" id="IPR051057">
    <property type="entry name" value="PI-PLC_domain"/>
</dbReference>
<dbReference type="EMBL" id="CP118375">
    <property type="protein sequence ID" value="WFD41823.1"/>
    <property type="molecule type" value="Genomic_DNA"/>
</dbReference>
<sequence length="325" mass="35498">MIKTTSILATVVWLVIWAHDSYAVGSTSSYGTNQDLNVTQQLDSGVRALQIQGHNSSSSASASGISLCHTSCSILNGGTLENYLGAVTDWVKQNPNDVISIFIANNDNLPVSQWDKGFDSAGLKSYTYSLGTDSLAKKNWPTLQDMINKNERVVVYMDYKSDTSQVKYILPEFKNVWENAYDQTKLPFNCTADRINGTPDEMMYLNNHFLDETQSVLGQSYSAPNVDQLNSTNSVNTILTNSNRCARQTGYYPSFLLVDFFDKGNGTVFQAAADMNGVTYKATDIPSASASDSSQEINSGAFALDPLNSLALLSALTLTVLIQTM</sequence>
<dbReference type="Gene3D" id="3.20.20.190">
    <property type="entry name" value="Phosphatidylinositol (PI) phosphodiesterase"/>
    <property type="match status" value="1"/>
</dbReference>
<dbReference type="Proteomes" id="UP001214628">
    <property type="component" value="Chromosome 1"/>
</dbReference>
<organism evidence="2 3">
    <name type="scientific">Malassezia psittaci</name>
    <dbReference type="NCBI Taxonomy" id="1821823"/>
    <lineage>
        <taxon>Eukaryota</taxon>
        <taxon>Fungi</taxon>
        <taxon>Dikarya</taxon>
        <taxon>Basidiomycota</taxon>
        <taxon>Ustilaginomycotina</taxon>
        <taxon>Malasseziomycetes</taxon>
        <taxon>Malasseziales</taxon>
        <taxon>Malasseziaceae</taxon>
        <taxon>Malassezia</taxon>
    </lineage>
</organism>
<evidence type="ECO:0000313" key="3">
    <source>
        <dbReference type="Proteomes" id="UP001214628"/>
    </source>
</evidence>
<keyword evidence="3" id="KW-1185">Reference proteome</keyword>
<feature type="signal peptide" evidence="1">
    <location>
        <begin position="1"/>
        <end position="23"/>
    </location>
</feature>
<name>A0AAF0F397_9BASI</name>
<dbReference type="SUPFAM" id="SSF51695">
    <property type="entry name" value="PLC-like phosphodiesterases"/>
    <property type="match status" value="1"/>
</dbReference>
<dbReference type="GO" id="GO:0008081">
    <property type="term" value="F:phosphoric diester hydrolase activity"/>
    <property type="evidence" value="ECO:0007669"/>
    <property type="project" value="InterPro"/>
</dbReference>
<reference evidence="2" key="1">
    <citation type="submission" date="2023-02" db="EMBL/GenBank/DDBJ databases">
        <title>Mating type loci evolution in Malassezia.</title>
        <authorList>
            <person name="Coelho M.A."/>
        </authorList>
    </citation>
    <scope>NUCLEOTIDE SEQUENCE</scope>
    <source>
        <strain evidence="2">CBS 14136</strain>
    </source>
</reference>